<dbReference type="GO" id="GO:0043565">
    <property type="term" value="F:sequence-specific DNA binding"/>
    <property type="evidence" value="ECO:0007669"/>
    <property type="project" value="InterPro"/>
</dbReference>
<dbReference type="Proteomes" id="UP000565745">
    <property type="component" value="Unassembled WGS sequence"/>
</dbReference>
<dbReference type="SMART" id="SM00342">
    <property type="entry name" value="HTH_ARAC"/>
    <property type="match status" value="1"/>
</dbReference>
<sequence>MDLPRDEWYSSCMSAPQIIPIFTLYGETEAFPDVVHCERFSARAAALGWRISAHRHAHIAQLFLIQDGGVSATVDGAAMSLKSGQFLYIPAQMVHRFEFEPGTEGQVLSVPVGVVAAISPQSDDLRGALEKPMISETPTRLATLTELLLATVEDNGTFRTQETLALAHAILSLVAQSADDAAPLKDGKRNIRLPQFDQLIAKNLAAGWGASDYAAALSVSTGHLSRLCRDSTGLGATAYIEQARIEEACRLLAFTRLTVSEIGYRLGYDDPSYFSRRFRVVRNQAPSAYRKKFLE</sequence>
<dbReference type="InterPro" id="IPR047264">
    <property type="entry name" value="Cupin_HpaA-like_N"/>
</dbReference>
<dbReference type="InterPro" id="IPR014710">
    <property type="entry name" value="RmlC-like_jellyroll"/>
</dbReference>
<dbReference type="Gene3D" id="2.60.120.10">
    <property type="entry name" value="Jelly Rolls"/>
    <property type="match status" value="1"/>
</dbReference>
<dbReference type="Gene3D" id="1.10.10.60">
    <property type="entry name" value="Homeodomain-like"/>
    <property type="match status" value="1"/>
</dbReference>
<accession>A0A7W6MBY3</accession>
<name>A0A7W6MBY3_9RHOB</name>
<protein>
    <submittedName>
        <fullName evidence="5">AraC family transcriptional activator of pobA</fullName>
    </submittedName>
</protein>
<dbReference type="PANTHER" id="PTHR43280:SF32">
    <property type="entry name" value="TRANSCRIPTIONAL REGULATORY PROTEIN"/>
    <property type="match status" value="1"/>
</dbReference>
<keyword evidence="3" id="KW-0804">Transcription</keyword>
<proteinExistence type="predicted"/>
<dbReference type="PANTHER" id="PTHR43280">
    <property type="entry name" value="ARAC-FAMILY TRANSCRIPTIONAL REGULATOR"/>
    <property type="match status" value="1"/>
</dbReference>
<evidence type="ECO:0000256" key="2">
    <source>
        <dbReference type="ARBA" id="ARBA00023125"/>
    </source>
</evidence>
<dbReference type="RefSeq" id="WP_260168695.1">
    <property type="nucleotide sequence ID" value="NZ_JACIFU010000004.1"/>
</dbReference>
<dbReference type="CDD" id="cd06999">
    <property type="entry name" value="cupin_HpaA-like_N"/>
    <property type="match status" value="1"/>
</dbReference>
<keyword evidence="1" id="KW-0805">Transcription regulation</keyword>
<dbReference type="InterPro" id="IPR013096">
    <property type="entry name" value="Cupin_2"/>
</dbReference>
<reference evidence="5 6" key="1">
    <citation type="submission" date="2020-08" db="EMBL/GenBank/DDBJ databases">
        <title>Genomic Encyclopedia of Type Strains, Phase IV (KMG-IV): sequencing the most valuable type-strain genomes for metagenomic binning, comparative biology and taxonomic classification.</title>
        <authorList>
            <person name="Goeker M."/>
        </authorList>
    </citation>
    <scope>NUCLEOTIDE SEQUENCE [LARGE SCALE GENOMIC DNA]</scope>
    <source>
        <strain evidence="5 6">DSM 101015</strain>
    </source>
</reference>
<organism evidence="5 6">
    <name type="scientific">Sulfitobacter noctilucicola</name>
    <dbReference type="NCBI Taxonomy" id="1342301"/>
    <lineage>
        <taxon>Bacteria</taxon>
        <taxon>Pseudomonadati</taxon>
        <taxon>Pseudomonadota</taxon>
        <taxon>Alphaproteobacteria</taxon>
        <taxon>Rhodobacterales</taxon>
        <taxon>Roseobacteraceae</taxon>
        <taxon>Sulfitobacter</taxon>
    </lineage>
</organism>
<evidence type="ECO:0000313" key="6">
    <source>
        <dbReference type="Proteomes" id="UP000565745"/>
    </source>
</evidence>
<evidence type="ECO:0000256" key="1">
    <source>
        <dbReference type="ARBA" id="ARBA00023015"/>
    </source>
</evidence>
<dbReference type="Pfam" id="PF12833">
    <property type="entry name" value="HTH_18"/>
    <property type="match status" value="1"/>
</dbReference>
<dbReference type="GO" id="GO:0003700">
    <property type="term" value="F:DNA-binding transcription factor activity"/>
    <property type="evidence" value="ECO:0007669"/>
    <property type="project" value="InterPro"/>
</dbReference>
<comment type="caution">
    <text evidence="5">The sequence shown here is derived from an EMBL/GenBank/DDBJ whole genome shotgun (WGS) entry which is preliminary data.</text>
</comment>
<keyword evidence="2" id="KW-0238">DNA-binding</keyword>
<evidence type="ECO:0000313" key="5">
    <source>
        <dbReference type="EMBL" id="MBB4175412.1"/>
    </source>
</evidence>
<dbReference type="InterPro" id="IPR011051">
    <property type="entry name" value="RmlC_Cupin_sf"/>
</dbReference>
<keyword evidence="6" id="KW-1185">Reference proteome</keyword>
<dbReference type="AlphaFoldDB" id="A0A7W6MBY3"/>
<dbReference type="Pfam" id="PF07883">
    <property type="entry name" value="Cupin_2"/>
    <property type="match status" value="1"/>
</dbReference>
<evidence type="ECO:0000256" key="3">
    <source>
        <dbReference type="ARBA" id="ARBA00023163"/>
    </source>
</evidence>
<dbReference type="PROSITE" id="PS01124">
    <property type="entry name" value="HTH_ARAC_FAMILY_2"/>
    <property type="match status" value="1"/>
</dbReference>
<dbReference type="InterPro" id="IPR018060">
    <property type="entry name" value="HTH_AraC"/>
</dbReference>
<evidence type="ECO:0000259" key="4">
    <source>
        <dbReference type="PROSITE" id="PS01124"/>
    </source>
</evidence>
<dbReference type="EMBL" id="JACIFU010000004">
    <property type="protein sequence ID" value="MBB4175412.1"/>
    <property type="molecule type" value="Genomic_DNA"/>
</dbReference>
<feature type="domain" description="HTH araC/xylS-type" evidence="4">
    <location>
        <begin position="194"/>
        <end position="292"/>
    </location>
</feature>
<gene>
    <name evidence="5" type="ORF">GGR93_003205</name>
</gene>
<dbReference type="InterPro" id="IPR009057">
    <property type="entry name" value="Homeodomain-like_sf"/>
</dbReference>
<dbReference type="SUPFAM" id="SSF51182">
    <property type="entry name" value="RmlC-like cupins"/>
    <property type="match status" value="1"/>
</dbReference>
<dbReference type="SUPFAM" id="SSF46689">
    <property type="entry name" value="Homeodomain-like"/>
    <property type="match status" value="1"/>
</dbReference>